<feature type="region of interest" description="Disordered" evidence="1">
    <location>
        <begin position="601"/>
        <end position="632"/>
    </location>
</feature>
<evidence type="ECO:0000313" key="2">
    <source>
        <dbReference type="EMBL" id="KAL3790856.1"/>
    </source>
</evidence>
<feature type="compositionally biased region" description="Polar residues" evidence="1">
    <location>
        <begin position="504"/>
        <end position="515"/>
    </location>
</feature>
<dbReference type="AlphaFoldDB" id="A0ABD3PSZ7"/>
<comment type="caution">
    <text evidence="2">The sequence shown here is derived from an EMBL/GenBank/DDBJ whole genome shotgun (WGS) entry which is preliminary data.</text>
</comment>
<feature type="compositionally biased region" description="Acidic residues" evidence="1">
    <location>
        <begin position="606"/>
        <end position="617"/>
    </location>
</feature>
<organism evidence="2 3">
    <name type="scientific">Cyclotella cryptica</name>
    <dbReference type="NCBI Taxonomy" id="29204"/>
    <lineage>
        <taxon>Eukaryota</taxon>
        <taxon>Sar</taxon>
        <taxon>Stramenopiles</taxon>
        <taxon>Ochrophyta</taxon>
        <taxon>Bacillariophyta</taxon>
        <taxon>Coscinodiscophyceae</taxon>
        <taxon>Thalassiosirophycidae</taxon>
        <taxon>Stephanodiscales</taxon>
        <taxon>Stephanodiscaceae</taxon>
        <taxon>Cyclotella</taxon>
    </lineage>
</organism>
<evidence type="ECO:0000256" key="1">
    <source>
        <dbReference type="SAM" id="MobiDB-lite"/>
    </source>
</evidence>
<feature type="region of interest" description="Disordered" evidence="1">
    <location>
        <begin position="820"/>
        <end position="864"/>
    </location>
</feature>
<feature type="region of interest" description="Disordered" evidence="1">
    <location>
        <begin position="907"/>
        <end position="968"/>
    </location>
</feature>
<keyword evidence="3" id="KW-1185">Reference proteome</keyword>
<evidence type="ECO:0000313" key="3">
    <source>
        <dbReference type="Proteomes" id="UP001516023"/>
    </source>
</evidence>
<name>A0ABD3PSZ7_9STRA</name>
<accession>A0ABD3PSZ7</accession>
<feature type="region of interest" description="Disordered" evidence="1">
    <location>
        <begin position="494"/>
        <end position="515"/>
    </location>
</feature>
<reference evidence="2 3" key="1">
    <citation type="journal article" date="2020" name="G3 (Bethesda)">
        <title>Improved Reference Genome for Cyclotella cryptica CCMP332, a Model for Cell Wall Morphogenesis, Salinity Adaptation, and Lipid Production in Diatoms (Bacillariophyta).</title>
        <authorList>
            <person name="Roberts W.R."/>
            <person name="Downey K.M."/>
            <person name="Ruck E.C."/>
            <person name="Traller J.C."/>
            <person name="Alverson A.J."/>
        </authorList>
    </citation>
    <scope>NUCLEOTIDE SEQUENCE [LARGE SCALE GENOMIC DNA]</scope>
    <source>
        <strain evidence="2 3">CCMP332</strain>
    </source>
</reference>
<protein>
    <recommendedName>
        <fullName evidence="4">Histidine kinase/HSP90-like ATPase domain-containing protein</fullName>
    </recommendedName>
</protein>
<feature type="compositionally biased region" description="Acidic residues" evidence="1">
    <location>
        <begin position="494"/>
        <end position="503"/>
    </location>
</feature>
<dbReference type="EMBL" id="JABMIG020000121">
    <property type="protein sequence ID" value="KAL3790856.1"/>
    <property type="molecule type" value="Genomic_DNA"/>
</dbReference>
<sequence>ISPTSTAAQHSKLPSHHLFTLIQKPMALRAFRSNPSLGGFGGESRLPFTSTQYGDATASLAAHDATVTPISSGSCGDAFAQIVKELVDNAVDACAPCNADVKSNRPNDRCNVENVERTRINHVYKRVRVKIESTKFQPTNNSSDGNMDCLRITVSDNGVGMRDIDACVMAFSSNKNNMSIEETINGQSSSKTAGEKSDKNNGTSSNNVKRKAKKHDKSSPSNTTAANDGYTSGRYGIGLTLCLLHAQRLVPGSVTCITSATATSKYWIRCTYQVDMDADIVRCKRREEIVKDDSNDCGTIVSLLVPGGRDAQNAWPRLAEYFARFQLSLDLSCSLEVLAPSLSRRPLMIRPPAEMELRSRVVNEVYDETKNGGIEEEREHNLDWDGDDGFVDNDDENTTLRNKDNSNLQILPNIMPDIISKATKEREHLKQETHKRTALICKAAEIYMGRTLCAKNVAYKTHPIRRINGNGSQSNRHKNHSFLEVGIFVFGPEPDDVSSDGETADSNQSKTNRSSTLQLVRMVNGIPLLDSPEAVACGVVQMVANNGANWNSFGLEVSLKKMNESASKRSGGDNDTPMFHIVDSAQVAPFFRESAHGLFYGKNRQDDDDDDDDDDEGSSSVEYIFDPGHSTRKRKKERMSLDALLPASLRLGEMLMIVNIRAKPSALPLPTLSKGRLPLNDKAIDDALENGITSCLRSLQRSNPKLLLTAHQLKRVERDLKYVPSVAGAIASVLCRSKQQGLYEHAATVVSGWDEEVKKLGIPPFNQVIEGDQRTKRRDAHEATNPRELAHEIELCRVEALRPILERRLRFIVSEEFKDSKKEKMRKEREEEAAMRKEEKTRQTRKQRRSDEADDMKSDCFGSDDSIISRTFGVPVDIVKPSHSDFESETSSPEIACIHHAKHMNLSDTSDEASHESGPKKRKSTTVTTRSPANFSSNDGFDTDDNSKTATRHAAAAQEGNDISSEDDWSTEYGMVVPARSSALICLAFFPPAASSAARRF</sequence>
<dbReference type="InterPro" id="IPR036890">
    <property type="entry name" value="HATPase_C_sf"/>
</dbReference>
<feature type="compositionally biased region" description="Basic and acidic residues" evidence="1">
    <location>
        <begin position="820"/>
        <end position="842"/>
    </location>
</feature>
<evidence type="ECO:0008006" key="4">
    <source>
        <dbReference type="Google" id="ProtNLM"/>
    </source>
</evidence>
<gene>
    <name evidence="2" type="ORF">HJC23_004486</name>
</gene>
<feature type="non-terminal residue" evidence="2">
    <location>
        <position position="1"/>
    </location>
</feature>
<dbReference type="Gene3D" id="3.30.230.10">
    <property type="match status" value="1"/>
</dbReference>
<feature type="region of interest" description="Disordered" evidence="1">
    <location>
        <begin position="183"/>
        <end position="227"/>
    </location>
</feature>
<dbReference type="SUPFAM" id="SSF55874">
    <property type="entry name" value="ATPase domain of HSP90 chaperone/DNA topoisomerase II/histidine kinase"/>
    <property type="match status" value="1"/>
</dbReference>
<feature type="compositionally biased region" description="Basic and acidic residues" evidence="1">
    <location>
        <begin position="849"/>
        <end position="858"/>
    </location>
</feature>
<feature type="compositionally biased region" description="Polar residues" evidence="1">
    <location>
        <begin position="183"/>
        <end position="192"/>
    </location>
</feature>
<dbReference type="Proteomes" id="UP001516023">
    <property type="component" value="Unassembled WGS sequence"/>
</dbReference>
<proteinExistence type="predicted"/>
<dbReference type="InterPro" id="IPR014721">
    <property type="entry name" value="Ribsml_uS5_D2-typ_fold_subgr"/>
</dbReference>
<dbReference type="Gene3D" id="3.30.565.10">
    <property type="entry name" value="Histidine kinase-like ATPase, C-terminal domain"/>
    <property type="match status" value="1"/>
</dbReference>